<evidence type="ECO:0000256" key="5">
    <source>
        <dbReference type="SAM" id="MobiDB-lite"/>
    </source>
</evidence>
<feature type="region of interest" description="Disordered" evidence="5">
    <location>
        <begin position="1"/>
        <end position="27"/>
    </location>
</feature>
<gene>
    <name evidence="6" type="ORF">PG991_003443</name>
</gene>
<feature type="compositionally biased region" description="Low complexity" evidence="5">
    <location>
        <begin position="96"/>
        <end position="121"/>
    </location>
</feature>
<comment type="caution">
    <text evidence="6">The sequence shown here is derived from an EMBL/GenBank/DDBJ whole genome shotgun (WGS) entry which is preliminary data.</text>
</comment>
<evidence type="ECO:0000313" key="6">
    <source>
        <dbReference type="EMBL" id="KAK8026387.1"/>
    </source>
</evidence>
<sequence length="723" mass="78807">MGDKEGASSGGGVGVSATSGGGGAATKVPKLTRDHIFHSLPPYSGRHNVGYMEIEVPVEKPRHFSDIQRDGDYALRLDTVLFAIYYPSDLSTDCDGPPAGSSSASSSQEQQEQQAQKQKQPSSKKLRKSRNKDLAKARVPWLSRPRLLTSGGYAKWFHIPSPPITAYLFATCMFTELPAIRNAPLLQPASSSPPKVASPSASPDGRTFESSGSSRTTGKGGSGEGREDGAAPFPVIFFSHGLGGTRTVCSAVCGELASHGYVVVAMEHRDGSCARTFVNVAPQESDGANTPAAGTDDSRPPPTRIKRKKGGVDYYVVDYLFPEGNPWDTAPNNDRGVDTAMRSAQLDMRLAEIREVHRVVGLLNAGRGEEVARANLRRKGNRASSSRGLDGVDWASWRGRLRLDRDVTAMGHSFGGTTTIRLLRHPGTHFEWVGQGILLDTWGMPILEDENDEKVEEKADDTGTDTETGADTNKASTPRSSSSNSNRSGHSMGQCQRGRHGECAKPLLSVGSEAFMYWQPNRRALDRVCAEARRHGQPAWSLTLRGTAHLSQTDFGLLFPRMQTYVMKTTIDPRRAIDLTTGLVLDFIDTVSSAPRLTEMRELEELPVVHKPKAKYIGSALKIRHELTLRAKGWTRRHGGAKLQKKRPEPKRNKKEINKTESSEGLGGAAAGVECDEEIEEEQEEDDTLTGLEEGVEAEEIWVHVTPEAAVMERLRHAQGAMH</sequence>
<evidence type="ECO:0000256" key="2">
    <source>
        <dbReference type="ARBA" id="ARBA00022801"/>
    </source>
</evidence>
<feature type="region of interest" description="Disordered" evidence="5">
    <location>
        <begin position="93"/>
        <end position="136"/>
    </location>
</feature>
<reference evidence="6 7" key="1">
    <citation type="submission" date="2023-01" db="EMBL/GenBank/DDBJ databases">
        <title>Analysis of 21 Apiospora genomes using comparative genomics revels a genus with tremendous synthesis potential of carbohydrate active enzymes and secondary metabolites.</title>
        <authorList>
            <person name="Sorensen T."/>
        </authorList>
    </citation>
    <scope>NUCLEOTIDE SEQUENCE [LARGE SCALE GENOMIC DNA]</scope>
    <source>
        <strain evidence="6 7">CBS 20057</strain>
    </source>
</reference>
<keyword evidence="7" id="KW-1185">Reference proteome</keyword>
<keyword evidence="2" id="KW-0378">Hydrolase</keyword>
<name>A0ABR1S3G1_9PEZI</name>
<feature type="compositionally biased region" description="Acidic residues" evidence="5">
    <location>
        <begin position="674"/>
        <end position="700"/>
    </location>
</feature>
<dbReference type="PANTHER" id="PTHR10272">
    <property type="entry name" value="PLATELET-ACTIVATING FACTOR ACETYLHYDROLASE"/>
    <property type="match status" value="1"/>
</dbReference>
<dbReference type="EC" id="3.1.1.47" evidence="1"/>
<dbReference type="Pfam" id="PF03403">
    <property type="entry name" value="PAF-AH_p_II"/>
    <property type="match status" value="2"/>
</dbReference>
<dbReference type="Proteomes" id="UP001396898">
    <property type="component" value="Unassembled WGS sequence"/>
</dbReference>
<feature type="region of interest" description="Disordered" evidence="5">
    <location>
        <begin position="453"/>
        <end position="500"/>
    </location>
</feature>
<dbReference type="SUPFAM" id="SSF53474">
    <property type="entry name" value="alpha/beta-Hydrolases"/>
    <property type="match status" value="1"/>
</dbReference>
<feature type="compositionally biased region" description="Gly residues" evidence="5">
    <location>
        <begin position="8"/>
        <end position="24"/>
    </location>
</feature>
<evidence type="ECO:0000256" key="4">
    <source>
        <dbReference type="ARBA" id="ARBA00023098"/>
    </source>
</evidence>
<feature type="compositionally biased region" description="Basic and acidic residues" evidence="5">
    <location>
        <begin position="646"/>
        <end position="662"/>
    </location>
</feature>
<feature type="compositionally biased region" description="Low complexity" evidence="5">
    <location>
        <begin position="188"/>
        <end position="203"/>
    </location>
</feature>
<feature type="compositionally biased region" description="Basic residues" evidence="5">
    <location>
        <begin position="635"/>
        <end position="645"/>
    </location>
</feature>
<dbReference type="Gene3D" id="3.40.50.1820">
    <property type="entry name" value="alpha/beta hydrolase"/>
    <property type="match status" value="1"/>
</dbReference>
<feature type="region of interest" description="Disordered" evidence="5">
    <location>
        <begin position="635"/>
        <end position="700"/>
    </location>
</feature>
<evidence type="ECO:0000313" key="7">
    <source>
        <dbReference type="Proteomes" id="UP001396898"/>
    </source>
</evidence>
<feature type="region of interest" description="Disordered" evidence="5">
    <location>
        <begin position="283"/>
        <end position="307"/>
    </location>
</feature>
<feature type="compositionally biased region" description="Low complexity" evidence="5">
    <location>
        <begin position="479"/>
        <end position="488"/>
    </location>
</feature>
<evidence type="ECO:0000256" key="3">
    <source>
        <dbReference type="ARBA" id="ARBA00022963"/>
    </source>
</evidence>
<accession>A0ABR1S3G1</accession>
<keyword evidence="3" id="KW-0442">Lipid degradation</keyword>
<dbReference type="InterPro" id="IPR029058">
    <property type="entry name" value="AB_hydrolase_fold"/>
</dbReference>
<dbReference type="PANTHER" id="PTHR10272:SF0">
    <property type="entry name" value="PLATELET-ACTIVATING FACTOR ACETYLHYDROLASE"/>
    <property type="match status" value="1"/>
</dbReference>
<evidence type="ECO:0000256" key="1">
    <source>
        <dbReference type="ARBA" id="ARBA00013201"/>
    </source>
</evidence>
<feature type="region of interest" description="Disordered" evidence="5">
    <location>
        <begin position="188"/>
        <end position="228"/>
    </location>
</feature>
<dbReference type="EMBL" id="JAQQWI010000007">
    <property type="protein sequence ID" value="KAK8026387.1"/>
    <property type="molecule type" value="Genomic_DNA"/>
</dbReference>
<organism evidence="6 7">
    <name type="scientific">Apiospora marii</name>
    <dbReference type="NCBI Taxonomy" id="335849"/>
    <lineage>
        <taxon>Eukaryota</taxon>
        <taxon>Fungi</taxon>
        <taxon>Dikarya</taxon>
        <taxon>Ascomycota</taxon>
        <taxon>Pezizomycotina</taxon>
        <taxon>Sordariomycetes</taxon>
        <taxon>Xylariomycetidae</taxon>
        <taxon>Amphisphaeriales</taxon>
        <taxon>Apiosporaceae</taxon>
        <taxon>Apiospora</taxon>
    </lineage>
</organism>
<proteinExistence type="predicted"/>
<keyword evidence="4" id="KW-0443">Lipid metabolism</keyword>
<protein>
    <recommendedName>
        <fullName evidence="1">1-alkyl-2-acetylglycerophosphocholine esterase</fullName>
        <ecNumber evidence="1">3.1.1.47</ecNumber>
    </recommendedName>
</protein>